<dbReference type="PROSITE" id="PS51332">
    <property type="entry name" value="B12_BINDING"/>
    <property type="match status" value="1"/>
</dbReference>
<dbReference type="KEGG" id="dov:DSCO28_48210"/>
<protein>
    <recommendedName>
        <fullName evidence="1">B12-binding domain-containing protein</fullName>
    </recommendedName>
</protein>
<sequence length="172" mass="18874">MQDARRQFREAVGRVAQGWLTDGLPSRQGLNQAAEELDRLRHQLAVNGLWPHPPTMVTATLDDGLGQGLAIIEKYAALIGMQLFPLGLMQSPEAVIDACSRHQPDYLGMTILQYDTEDDLNRIARHLPAKTRIVAGGPVFNGDPDFSERTGVHYAAKNVAAFLTFMLAAEHG</sequence>
<dbReference type="CDD" id="cd02065">
    <property type="entry name" value="B12-binding_like"/>
    <property type="match status" value="1"/>
</dbReference>
<dbReference type="EMBL" id="AP021876">
    <property type="protein sequence ID" value="BBO84255.1"/>
    <property type="molecule type" value="Genomic_DNA"/>
</dbReference>
<dbReference type="GO" id="GO:0031419">
    <property type="term" value="F:cobalamin binding"/>
    <property type="evidence" value="ECO:0007669"/>
    <property type="project" value="InterPro"/>
</dbReference>
<gene>
    <name evidence="2" type="ORF">DSCO28_48210</name>
</gene>
<dbReference type="RefSeq" id="WP_155324241.1">
    <property type="nucleotide sequence ID" value="NZ_AP021876.1"/>
</dbReference>
<dbReference type="SUPFAM" id="SSF52242">
    <property type="entry name" value="Cobalamin (vitamin B12)-binding domain"/>
    <property type="match status" value="1"/>
</dbReference>
<accession>A0A5K7ZVI0</accession>
<proteinExistence type="predicted"/>
<reference evidence="2 3" key="1">
    <citation type="submission" date="2019-11" db="EMBL/GenBank/DDBJ databases">
        <title>Comparative genomics of hydrocarbon-degrading Desulfosarcina strains.</title>
        <authorList>
            <person name="Watanabe M."/>
            <person name="Kojima H."/>
            <person name="Fukui M."/>
        </authorList>
    </citation>
    <scope>NUCLEOTIDE SEQUENCE [LARGE SCALE GENOMIC DNA]</scope>
    <source>
        <strain evidence="2 3">28bB2T</strain>
    </source>
</reference>
<dbReference type="AlphaFoldDB" id="A0A5K7ZVI0"/>
<evidence type="ECO:0000259" key="1">
    <source>
        <dbReference type="PROSITE" id="PS51332"/>
    </source>
</evidence>
<dbReference type="Gene3D" id="3.40.50.280">
    <property type="entry name" value="Cobalamin-binding domain"/>
    <property type="match status" value="1"/>
</dbReference>
<dbReference type="InterPro" id="IPR036724">
    <property type="entry name" value="Cobalamin-bd_sf"/>
</dbReference>
<evidence type="ECO:0000313" key="3">
    <source>
        <dbReference type="Proteomes" id="UP000425960"/>
    </source>
</evidence>
<name>A0A5K7ZVI0_9BACT</name>
<feature type="domain" description="B12-binding" evidence="1">
    <location>
        <begin position="52"/>
        <end position="172"/>
    </location>
</feature>
<dbReference type="InterPro" id="IPR006158">
    <property type="entry name" value="Cobalamin-bd"/>
</dbReference>
<dbReference type="GO" id="GO:0046872">
    <property type="term" value="F:metal ion binding"/>
    <property type="evidence" value="ECO:0007669"/>
    <property type="project" value="InterPro"/>
</dbReference>
<dbReference type="Proteomes" id="UP000425960">
    <property type="component" value="Chromosome"/>
</dbReference>
<organism evidence="2 3">
    <name type="scientific">Desulfosarcina ovata subsp. sediminis</name>
    <dbReference type="NCBI Taxonomy" id="885957"/>
    <lineage>
        <taxon>Bacteria</taxon>
        <taxon>Pseudomonadati</taxon>
        <taxon>Thermodesulfobacteriota</taxon>
        <taxon>Desulfobacteria</taxon>
        <taxon>Desulfobacterales</taxon>
        <taxon>Desulfosarcinaceae</taxon>
        <taxon>Desulfosarcina</taxon>
    </lineage>
</organism>
<evidence type="ECO:0000313" key="2">
    <source>
        <dbReference type="EMBL" id="BBO84255.1"/>
    </source>
</evidence>